<feature type="region of interest" description="Disordered" evidence="1">
    <location>
        <begin position="1"/>
        <end position="27"/>
    </location>
</feature>
<evidence type="ECO:0000313" key="2">
    <source>
        <dbReference type="EMBL" id="KAG8587931.1"/>
    </source>
</evidence>
<feature type="region of interest" description="Disordered" evidence="1">
    <location>
        <begin position="91"/>
        <end position="112"/>
    </location>
</feature>
<name>A0AAV7CTM3_ENGPU</name>
<proteinExistence type="predicted"/>
<dbReference type="AlphaFoldDB" id="A0AAV7CTM3"/>
<protein>
    <submittedName>
        <fullName evidence="2">Uncharacterized protein</fullName>
    </submittedName>
</protein>
<accession>A0AAV7CTM3</accession>
<dbReference type="Proteomes" id="UP000824782">
    <property type="component" value="Unassembled WGS sequence"/>
</dbReference>
<gene>
    <name evidence="2" type="ORF">GDO81_005822</name>
</gene>
<sequence>MKGLLCVRPSKNRSRGKRGLQPGKCLFSRRGPGTEIGTFLEGPERRREKNMCLKKLWLQLHIRTTNNLEETSAAEVTDQPEVLDVTCGSEEMVQEQPSTIPASEHHKKRLHS</sequence>
<reference evidence="2" key="1">
    <citation type="thesis" date="2020" institute="ProQuest LLC" country="789 East Eisenhower Parkway, Ann Arbor, MI, USA">
        <title>Comparative Genomics and Chromosome Evolution.</title>
        <authorList>
            <person name="Mudd A.B."/>
        </authorList>
    </citation>
    <scope>NUCLEOTIDE SEQUENCE</scope>
    <source>
        <strain evidence="2">237g6f4</strain>
        <tissue evidence="2">Blood</tissue>
    </source>
</reference>
<comment type="caution">
    <text evidence="2">The sequence shown here is derived from an EMBL/GenBank/DDBJ whole genome shotgun (WGS) entry which is preliminary data.</text>
</comment>
<keyword evidence="3" id="KW-1185">Reference proteome</keyword>
<evidence type="ECO:0000313" key="3">
    <source>
        <dbReference type="Proteomes" id="UP000824782"/>
    </source>
</evidence>
<evidence type="ECO:0000256" key="1">
    <source>
        <dbReference type="SAM" id="MobiDB-lite"/>
    </source>
</evidence>
<organism evidence="2 3">
    <name type="scientific">Engystomops pustulosus</name>
    <name type="common">Tungara frog</name>
    <name type="synonym">Physalaemus pustulosus</name>
    <dbReference type="NCBI Taxonomy" id="76066"/>
    <lineage>
        <taxon>Eukaryota</taxon>
        <taxon>Metazoa</taxon>
        <taxon>Chordata</taxon>
        <taxon>Craniata</taxon>
        <taxon>Vertebrata</taxon>
        <taxon>Euteleostomi</taxon>
        <taxon>Amphibia</taxon>
        <taxon>Batrachia</taxon>
        <taxon>Anura</taxon>
        <taxon>Neobatrachia</taxon>
        <taxon>Hyloidea</taxon>
        <taxon>Leptodactylidae</taxon>
        <taxon>Leiuperinae</taxon>
        <taxon>Engystomops</taxon>
    </lineage>
</organism>
<dbReference type="EMBL" id="WNYA01000002">
    <property type="protein sequence ID" value="KAG8587931.1"/>
    <property type="molecule type" value="Genomic_DNA"/>
</dbReference>